<organism evidence="1 2">
    <name type="scientific">Amycolatopsis coloradensis</name>
    <dbReference type="NCBI Taxonomy" id="76021"/>
    <lineage>
        <taxon>Bacteria</taxon>
        <taxon>Bacillati</taxon>
        <taxon>Actinomycetota</taxon>
        <taxon>Actinomycetes</taxon>
        <taxon>Pseudonocardiales</taxon>
        <taxon>Pseudonocardiaceae</taxon>
        <taxon>Amycolatopsis</taxon>
    </lineage>
</organism>
<proteinExistence type="predicted"/>
<evidence type="ECO:0000313" key="1">
    <source>
        <dbReference type="EMBL" id="WYW18190.1"/>
    </source>
</evidence>
<evidence type="ECO:0000313" key="2">
    <source>
        <dbReference type="Proteomes" id="UP001456344"/>
    </source>
</evidence>
<accession>A0ACD5BFS6</accession>
<protein>
    <submittedName>
        <fullName evidence="1">Uncharacterized protein</fullName>
    </submittedName>
</protein>
<dbReference type="EMBL" id="CP150484">
    <property type="protein sequence ID" value="WYW18190.1"/>
    <property type="molecule type" value="Genomic_DNA"/>
</dbReference>
<reference evidence="1" key="1">
    <citation type="submission" date="2023-10" db="EMBL/GenBank/DDBJ databases">
        <title>Whole genome sequencing of actinobacterial strain Amycolatopsis sp. (BCA-696) identifies the underlying plant growth-promoting genes.</title>
        <authorList>
            <person name="Gandham P."/>
            <person name="Vadla N."/>
            <person name="Saji A."/>
            <person name="Srinivas V."/>
            <person name="Ruperao P."/>
            <person name="Selvanayagam S."/>
            <person name="Saxena R.K."/>
            <person name="Rathore A."/>
            <person name="Gopalakrishnan S."/>
            <person name="Thakur V."/>
        </authorList>
    </citation>
    <scope>NUCLEOTIDE SEQUENCE</scope>
    <source>
        <strain evidence="1">BCA-696</strain>
    </source>
</reference>
<name>A0ACD5BFS6_9PSEU</name>
<keyword evidence="2" id="KW-1185">Reference proteome</keyword>
<sequence>MVYRYEYVRNKETAADGLLFAQTCAVDLESTTQPVWREDEQREDERRAELGLPPVTMAPPDEIATLLLKVDFRLPEILWVTAVTEEADGRRRVRIEGAVTVVETSKDVIARRLALALRIQAGAGDEKAFAYELTPSSKLTEEPVPVEGDLKFNVLAVSGGIKAGRDFAVLTREIQTGGLNTSACEWIVADRKQILDFTPKVGVDTPTAGQLRIEARLHIELHRRLLGGIVHRAYGISKDPAHIYAMNPSSTAMPTVDPQVEHAVRETISQFMASGDHSATTRVATDAAANHRKRTLVWTLIALFAVVVALSVMLSVF</sequence>
<gene>
    <name evidence="1" type="ORF">LCL61_21845</name>
</gene>
<dbReference type="Proteomes" id="UP001456344">
    <property type="component" value="Chromosome"/>
</dbReference>